<sequence length="148" mass="15931">MEFVSKAKTSSSKLDRMHTALSLPQHRDCPHLNLQRPLHSLHQRPHQHMERSERSLQVFTLMWMAVSSCHSQRVTIPPWLPSLSTTAAEASSSWISSSTTAAEASSSWISSSSTAAEASSSWISSSSTAAEASSSTTAAEASSSWPSA</sequence>
<organism evidence="2 3">
    <name type="scientific">Alosa alosa</name>
    <name type="common">allis shad</name>
    <dbReference type="NCBI Taxonomy" id="278164"/>
    <lineage>
        <taxon>Eukaryota</taxon>
        <taxon>Metazoa</taxon>
        <taxon>Chordata</taxon>
        <taxon>Craniata</taxon>
        <taxon>Vertebrata</taxon>
        <taxon>Euteleostomi</taxon>
        <taxon>Actinopterygii</taxon>
        <taxon>Neopterygii</taxon>
        <taxon>Teleostei</taxon>
        <taxon>Clupei</taxon>
        <taxon>Clupeiformes</taxon>
        <taxon>Clupeoidei</taxon>
        <taxon>Clupeidae</taxon>
        <taxon>Alosa</taxon>
    </lineage>
</organism>
<accession>A0AAV6FWC2</accession>
<dbReference type="EMBL" id="JADWDJ010000018">
    <property type="protein sequence ID" value="KAG5267023.1"/>
    <property type="molecule type" value="Genomic_DNA"/>
</dbReference>
<gene>
    <name evidence="2" type="ORF">AALO_G00238950</name>
</gene>
<feature type="region of interest" description="Disordered" evidence="1">
    <location>
        <begin position="128"/>
        <end position="148"/>
    </location>
</feature>
<evidence type="ECO:0000313" key="3">
    <source>
        <dbReference type="Proteomes" id="UP000823561"/>
    </source>
</evidence>
<name>A0AAV6FWC2_9TELE</name>
<proteinExistence type="predicted"/>
<evidence type="ECO:0000256" key="1">
    <source>
        <dbReference type="SAM" id="MobiDB-lite"/>
    </source>
</evidence>
<protein>
    <submittedName>
        <fullName evidence="2">Uncharacterized protein</fullName>
    </submittedName>
</protein>
<keyword evidence="3" id="KW-1185">Reference proteome</keyword>
<reference evidence="2" key="1">
    <citation type="submission" date="2020-10" db="EMBL/GenBank/DDBJ databases">
        <title>Chromosome-scale genome assembly of the Allis shad, Alosa alosa.</title>
        <authorList>
            <person name="Margot Z."/>
            <person name="Christophe K."/>
            <person name="Cabau C."/>
            <person name="Louis A."/>
            <person name="Berthelot C."/>
            <person name="Parey E."/>
            <person name="Roest Crollius H."/>
            <person name="Montfort J."/>
            <person name="Robinson-Rechavi M."/>
            <person name="Bucao C."/>
            <person name="Bouchez O."/>
            <person name="Gislard M."/>
            <person name="Lluch J."/>
            <person name="Milhes M."/>
            <person name="Lampietro C."/>
            <person name="Lopez Roques C."/>
            <person name="Donnadieu C."/>
            <person name="Braasch I."/>
            <person name="Desvignes T."/>
            <person name="Postlethwait J."/>
            <person name="Bobe J."/>
            <person name="Guiguen Y."/>
        </authorList>
    </citation>
    <scope>NUCLEOTIDE SEQUENCE</scope>
    <source>
        <strain evidence="2">M-15738</strain>
        <tissue evidence="2">Blood</tissue>
    </source>
</reference>
<dbReference type="Proteomes" id="UP000823561">
    <property type="component" value="Chromosome 18"/>
</dbReference>
<evidence type="ECO:0000313" key="2">
    <source>
        <dbReference type="EMBL" id="KAG5267023.1"/>
    </source>
</evidence>
<dbReference type="AlphaFoldDB" id="A0AAV6FWC2"/>
<comment type="caution">
    <text evidence="2">The sequence shown here is derived from an EMBL/GenBank/DDBJ whole genome shotgun (WGS) entry which is preliminary data.</text>
</comment>